<dbReference type="Proteomes" id="UP000295604">
    <property type="component" value="Unassembled WGS sequence"/>
</dbReference>
<keyword evidence="3" id="KW-1185">Reference proteome</keyword>
<organism evidence="2 3">
    <name type="scientific">Colletotrichum sidae</name>
    <dbReference type="NCBI Taxonomy" id="1347389"/>
    <lineage>
        <taxon>Eukaryota</taxon>
        <taxon>Fungi</taxon>
        <taxon>Dikarya</taxon>
        <taxon>Ascomycota</taxon>
        <taxon>Pezizomycotina</taxon>
        <taxon>Sordariomycetes</taxon>
        <taxon>Hypocreomycetidae</taxon>
        <taxon>Glomerellales</taxon>
        <taxon>Glomerellaceae</taxon>
        <taxon>Colletotrichum</taxon>
        <taxon>Colletotrichum orbiculare species complex</taxon>
    </lineage>
</organism>
<feature type="compositionally biased region" description="Basic and acidic residues" evidence="1">
    <location>
        <begin position="208"/>
        <end position="225"/>
    </location>
</feature>
<sequence length="225" mass="24640">MYMHSELGREIPATRGEPVLQGEDVGFVVNGVDVERVGATSYGEAVVTSAVSFMDEGTESRFVVNGCPPSSSSPRPEVSNATRLGFWNKERARQQRPDATTASMTKEHGGNTRCPLSNGPIEHVGQLRIVNVNTTTPIAIVALLVIVTSVTSSFKFIVQSDWVYVLPRKKAQAMSKVVVPKVDVKAANVALEKRSGSVVRHKGRQMTRKSDWTPRHEHHITFDSS</sequence>
<proteinExistence type="predicted"/>
<gene>
    <name evidence="2" type="ORF">C8034_v003316</name>
</gene>
<dbReference type="AlphaFoldDB" id="A0A4V6QFA1"/>
<feature type="region of interest" description="Disordered" evidence="1">
    <location>
        <begin position="92"/>
        <end position="117"/>
    </location>
</feature>
<protein>
    <submittedName>
        <fullName evidence="2">Uncharacterized protein</fullName>
    </submittedName>
</protein>
<dbReference type="EMBL" id="QAPF01001679">
    <property type="protein sequence ID" value="TDZ94566.1"/>
    <property type="molecule type" value="Genomic_DNA"/>
</dbReference>
<reference evidence="2 3" key="1">
    <citation type="submission" date="2018-11" db="EMBL/GenBank/DDBJ databases">
        <title>Genome sequence and assembly of Colletotrichum sidae.</title>
        <authorList>
            <person name="Gan P."/>
            <person name="Shirasu K."/>
        </authorList>
    </citation>
    <scope>NUCLEOTIDE SEQUENCE [LARGE SCALE GENOMIC DNA]</scope>
    <source>
        <strain evidence="2 3">CBS 518.97</strain>
    </source>
</reference>
<accession>A0A4V6QFA1</accession>
<evidence type="ECO:0000313" key="3">
    <source>
        <dbReference type="Proteomes" id="UP000295604"/>
    </source>
</evidence>
<evidence type="ECO:0000313" key="2">
    <source>
        <dbReference type="EMBL" id="TDZ94566.1"/>
    </source>
</evidence>
<comment type="caution">
    <text evidence="2">The sequence shown here is derived from an EMBL/GenBank/DDBJ whole genome shotgun (WGS) entry which is preliminary data.</text>
</comment>
<evidence type="ECO:0000256" key="1">
    <source>
        <dbReference type="SAM" id="MobiDB-lite"/>
    </source>
</evidence>
<feature type="region of interest" description="Disordered" evidence="1">
    <location>
        <begin position="203"/>
        <end position="225"/>
    </location>
</feature>
<name>A0A4V6QFA1_9PEZI</name>